<evidence type="ECO:0000256" key="13">
    <source>
        <dbReference type="SAM" id="Phobius"/>
    </source>
</evidence>
<sequence>MTMNGQPGVRYSGVAMLLHWAIAIAVIVNWRLAEAAHEGPREAGASLMATHKALGMTILALTLLRLAWRLVHKTPPLSARLKGWERMLARVTHVTFYVLLIALPLGGWIASSLNGRPVDFFGLFAIPVLPTGLDKDLGKTIFEAHHTGGSIMIYLIALHVIGALKHTFWDKDGNLWRMLPFGTPRA</sequence>
<dbReference type="PANTHER" id="PTHR30529:SF1">
    <property type="entry name" value="CYTOCHROME B561 HOMOLOG 2"/>
    <property type="match status" value="1"/>
</dbReference>
<evidence type="ECO:0000256" key="12">
    <source>
        <dbReference type="ARBA" id="ARBA00037975"/>
    </source>
</evidence>
<dbReference type="AlphaFoldDB" id="A0A9X2W550"/>
<keyword evidence="7" id="KW-0479">Metal-binding</keyword>
<protein>
    <submittedName>
        <fullName evidence="15">Cytochrome b</fullName>
    </submittedName>
</protein>
<dbReference type="Pfam" id="PF01292">
    <property type="entry name" value="Ni_hydr_CYTB"/>
    <property type="match status" value="1"/>
</dbReference>
<dbReference type="SUPFAM" id="SSF81342">
    <property type="entry name" value="Transmembrane di-heme cytochromes"/>
    <property type="match status" value="1"/>
</dbReference>
<comment type="cofactor">
    <cofactor evidence="1">
        <name>heme b</name>
        <dbReference type="ChEBI" id="CHEBI:60344"/>
    </cofactor>
</comment>
<gene>
    <name evidence="15" type="ORF">N0B51_12575</name>
</gene>
<evidence type="ECO:0000256" key="1">
    <source>
        <dbReference type="ARBA" id="ARBA00001970"/>
    </source>
</evidence>
<dbReference type="Proteomes" id="UP001142648">
    <property type="component" value="Unassembled WGS sequence"/>
</dbReference>
<dbReference type="GO" id="GO:0009055">
    <property type="term" value="F:electron transfer activity"/>
    <property type="evidence" value="ECO:0007669"/>
    <property type="project" value="InterPro"/>
</dbReference>
<keyword evidence="3" id="KW-0813">Transport</keyword>
<dbReference type="EMBL" id="JAOAMV010000006">
    <property type="protein sequence ID" value="MCT2559811.1"/>
    <property type="molecule type" value="Genomic_DNA"/>
</dbReference>
<proteinExistence type="inferred from homology"/>
<feature type="transmembrane region" description="Helical" evidence="13">
    <location>
        <begin position="91"/>
        <end position="110"/>
    </location>
</feature>
<evidence type="ECO:0000256" key="11">
    <source>
        <dbReference type="ARBA" id="ARBA00023136"/>
    </source>
</evidence>
<feature type="domain" description="Cytochrome b561 bacterial/Ni-hydrogenase" evidence="14">
    <location>
        <begin position="10"/>
        <end position="180"/>
    </location>
</feature>
<dbReference type="GO" id="GO:0020037">
    <property type="term" value="F:heme binding"/>
    <property type="evidence" value="ECO:0007669"/>
    <property type="project" value="TreeGrafter"/>
</dbReference>
<evidence type="ECO:0000256" key="6">
    <source>
        <dbReference type="ARBA" id="ARBA00022692"/>
    </source>
</evidence>
<dbReference type="GO" id="GO:0022904">
    <property type="term" value="P:respiratory electron transport chain"/>
    <property type="evidence" value="ECO:0007669"/>
    <property type="project" value="InterPro"/>
</dbReference>
<feature type="transmembrane region" description="Helical" evidence="13">
    <location>
        <begin position="53"/>
        <end position="71"/>
    </location>
</feature>
<evidence type="ECO:0000256" key="8">
    <source>
        <dbReference type="ARBA" id="ARBA00022982"/>
    </source>
</evidence>
<evidence type="ECO:0000256" key="4">
    <source>
        <dbReference type="ARBA" id="ARBA00022475"/>
    </source>
</evidence>
<evidence type="ECO:0000256" key="7">
    <source>
        <dbReference type="ARBA" id="ARBA00022723"/>
    </source>
</evidence>
<feature type="transmembrane region" description="Helical" evidence="13">
    <location>
        <begin position="151"/>
        <end position="169"/>
    </location>
</feature>
<dbReference type="GO" id="GO:0046872">
    <property type="term" value="F:metal ion binding"/>
    <property type="evidence" value="ECO:0007669"/>
    <property type="project" value="UniProtKB-KW"/>
</dbReference>
<evidence type="ECO:0000259" key="14">
    <source>
        <dbReference type="Pfam" id="PF01292"/>
    </source>
</evidence>
<name>A0A9X2W550_9SPHN</name>
<dbReference type="InterPro" id="IPR016174">
    <property type="entry name" value="Di-haem_cyt_TM"/>
</dbReference>
<comment type="similarity">
    <text evidence="12">Belongs to the cytochrome b561 family.</text>
</comment>
<accession>A0A9X2W550</accession>
<evidence type="ECO:0000256" key="9">
    <source>
        <dbReference type="ARBA" id="ARBA00022989"/>
    </source>
</evidence>
<dbReference type="PANTHER" id="PTHR30529">
    <property type="entry name" value="CYTOCHROME B561"/>
    <property type="match status" value="1"/>
</dbReference>
<keyword evidence="8" id="KW-0249">Electron transport</keyword>
<keyword evidence="11 13" id="KW-0472">Membrane</keyword>
<organism evidence="15 16">
    <name type="scientific">Tsuneonella litorea</name>
    <dbReference type="NCBI Taxonomy" id="2976475"/>
    <lineage>
        <taxon>Bacteria</taxon>
        <taxon>Pseudomonadati</taxon>
        <taxon>Pseudomonadota</taxon>
        <taxon>Alphaproteobacteria</taxon>
        <taxon>Sphingomonadales</taxon>
        <taxon>Erythrobacteraceae</taxon>
        <taxon>Tsuneonella</taxon>
    </lineage>
</organism>
<keyword evidence="16" id="KW-1185">Reference proteome</keyword>
<feature type="transmembrane region" description="Helical" evidence="13">
    <location>
        <begin position="12"/>
        <end position="33"/>
    </location>
</feature>
<keyword evidence="4" id="KW-1003">Cell membrane</keyword>
<evidence type="ECO:0000256" key="5">
    <source>
        <dbReference type="ARBA" id="ARBA00022617"/>
    </source>
</evidence>
<reference evidence="15" key="1">
    <citation type="submission" date="2022-09" db="EMBL/GenBank/DDBJ databases">
        <title>The genome sequence of Tsuneonella sp. YG55.</title>
        <authorList>
            <person name="Liu Y."/>
        </authorList>
    </citation>
    <scope>NUCLEOTIDE SEQUENCE</scope>
    <source>
        <strain evidence="15">YG55</strain>
    </source>
</reference>
<evidence type="ECO:0000256" key="3">
    <source>
        <dbReference type="ARBA" id="ARBA00022448"/>
    </source>
</evidence>
<dbReference type="RefSeq" id="WP_259962776.1">
    <property type="nucleotide sequence ID" value="NZ_JAOAMV010000006.1"/>
</dbReference>
<dbReference type="InterPro" id="IPR052168">
    <property type="entry name" value="Cytochrome_b561_oxidase"/>
</dbReference>
<dbReference type="InterPro" id="IPR011577">
    <property type="entry name" value="Cyt_b561_bac/Ni-Hgenase"/>
</dbReference>
<evidence type="ECO:0000313" key="15">
    <source>
        <dbReference type="EMBL" id="MCT2559811.1"/>
    </source>
</evidence>
<dbReference type="GO" id="GO:0005886">
    <property type="term" value="C:plasma membrane"/>
    <property type="evidence" value="ECO:0007669"/>
    <property type="project" value="UniProtKB-SubCell"/>
</dbReference>
<evidence type="ECO:0000256" key="10">
    <source>
        <dbReference type="ARBA" id="ARBA00023004"/>
    </source>
</evidence>
<keyword evidence="10" id="KW-0408">Iron</keyword>
<comment type="caution">
    <text evidence="15">The sequence shown here is derived from an EMBL/GenBank/DDBJ whole genome shotgun (WGS) entry which is preliminary data.</text>
</comment>
<keyword evidence="6 13" id="KW-0812">Transmembrane</keyword>
<keyword evidence="9 13" id="KW-1133">Transmembrane helix</keyword>
<keyword evidence="5" id="KW-0349">Heme</keyword>
<comment type="subcellular location">
    <subcellularLocation>
        <location evidence="2">Cell membrane</location>
        <topology evidence="2">Multi-pass membrane protein</topology>
    </subcellularLocation>
</comment>
<evidence type="ECO:0000313" key="16">
    <source>
        <dbReference type="Proteomes" id="UP001142648"/>
    </source>
</evidence>
<evidence type="ECO:0000256" key="2">
    <source>
        <dbReference type="ARBA" id="ARBA00004651"/>
    </source>
</evidence>